<dbReference type="SUPFAM" id="SSF49464">
    <property type="entry name" value="Carboxypeptidase regulatory domain-like"/>
    <property type="match status" value="1"/>
</dbReference>
<dbReference type="EMBL" id="FQZH01000001">
    <property type="protein sequence ID" value="SHI87530.1"/>
    <property type="molecule type" value="Genomic_DNA"/>
</dbReference>
<organism evidence="1 2">
    <name type="scientific">Flavobacterium haoranii</name>
    <dbReference type="NCBI Taxonomy" id="683124"/>
    <lineage>
        <taxon>Bacteria</taxon>
        <taxon>Pseudomonadati</taxon>
        <taxon>Bacteroidota</taxon>
        <taxon>Flavobacteriia</taxon>
        <taxon>Flavobacteriales</taxon>
        <taxon>Flavobacteriaceae</taxon>
        <taxon>Flavobacterium</taxon>
    </lineage>
</organism>
<dbReference type="Proteomes" id="UP000184232">
    <property type="component" value="Unassembled WGS sequence"/>
</dbReference>
<dbReference type="Pfam" id="PF13715">
    <property type="entry name" value="CarbopepD_reg_2"/>
    <property type="match status" value="1"/>
</dbReference>
<dbReference type="OrthoDB" id="914976at2"/>
<dbReference type="InterPro" id="IPR008969">
    <property type="entry name" value="CarboxyPept-like_regulatory"/>
</dbReference>
<evidence type="ECO:0000313" key="1">
    <source>
        <dbReference type="EMBL" id="SHI87530.1"/>
    </source>
</evidence>
<gene>
    <name evidence="1" type="ORF">SAMN05444337_1006</name>
</gene>
<sequence>MNKFLVFFLFLTISLTGQIKGVVKDSISGEPIPYVSIWIENKSTGTSSEENGTFVINAKETNRLQFSCLGYKDTTLKINENGIYLLSPEIYQINEVIVFSAKRTKVNKIGNSEFSRSSHLQGAIPQILAKKFDYDSIVKETNFLKEIEIFTKSPIKDAILKIRILEFDTITSLPGKSLVDESILVKVGKGRKKTIVDVSNQNISIPKSGIVIGIENVIIESNKYFESHGQKIERTFYAPAVLLNYVEEENSFMFVNLHWFKRIKHLVEFGNNKGKKMVIEPAINIVLTN</sequence>
<dbReference type="Gene3D" id="2.60.40.1120">
    <property type="entry name" value="Carboxypeptidase-like, regulatory domain"/>
    <property type="match status" value="1"/>
</dbReference>
<accession>A0A1M6EQG2</accession>
<keyword evidence="2" id="KW-1185">Reference proteome</keyword>
<dbReference type="RefSeq" id="WP_072782355.1">
    <property type="nucleotide sequence ID" value="NZ_CP045292.1"/>
</dbReference>
<name>A0A1M6EQG2_9FLAO</name>
<reference evidence="1 2" key="1">
    <citation type="submission" date="2016-11" db="EMBL/GenBank/DDBJ databases">
        <authorList>
            <person name="Jaros S."/>
            <person name="Januszkiewicz K."/>
            <person name="Wedrychowicz H."/>
        </authorList>
    </citation>
    <scope>NUCLEOTIDE SEQUENCE [LARGE SCALE GENOMIC DNA]</scope>
    <source>
        <strain evidence="1 2">DSM 22807</strain>
    </source>
</reference>
<dbReference type="AlphaFoldDB" id="A0A1M6EQG2"/>
<evidence type="ECO:0000313" key="2">
    <source>
        <dbReference type="Proteomes" id="UP000184232"/>
    </source>
</evidence>
<dbReference type="STRING" id="683124.SAMN05444337_1006"/>
<proteinExistence type="predicted"/>
<protein>
    <submittedName>
        <fullName evidence="1">CarboxypepD_reg-like domain-containing protein</fullName>
    </submittedName>
</protein>